<proteinExistence type="predicted"/>
<name>A0A645FFT7_9ZZZZ</name>
<gene>
    <name evidence="1" type="ORF">SDC9_160130</name>
</gene>
<dbReference type="AlphaFoldDB" id="A0A645FFT7"/>
<dbReference type="EMBL" id="VSSQ01059226">
    <property type="protein sequence ID" value="MPN12810.1"/>
    <property type="molecule type" value="Genomic_DNA"/>
</dbReference>
<sequence length="56" mass="6086">MADTFATFLAGIYADIKTVINEIIIAKATTTHENVISIFLKCSVALRISLTLKTTV</sequence>
<evidence type="ECO:0000313" key="1">
    <source>
        <dbReference type="EMBL" id="MPN12810.1"/>
    </source>
</evidence>
<protein>
    <submittedName>
        <fullName evidence="1">Uncharacterized protein</fullName>
    </submittedName>
</protein>
<reference evidence="1" key="1">
    <citation type="submission" date="2019-08" db="EMBL/GenBank/DDBJ databases">
        <authorList>
            <person name="Kucharzyk K."/>
            <person name="Murdoch R.W."/>
            <person name="Higgins S."/>
            <person name="Loffler F."/>
        </authorList>
    </citation>
    <scope>NUCLEOTIDE SEQUENCE</scope>
</reference>
<accession>A0A645FFT7</accession>
<organism evidence="1">
    <name type="scientific">bioreactor metagenome</name>
    <dbReference type="NCBI Taxonomy" id="1076179"/>
    <lineage>
        <taxon>unclassified sequences</taxon>
        <taxon>metagenomes</taxon>
        <taxon>ecological metagenomes</taxon>
    </lineage>
</organism>
<comment type="caution">
    <text evidence="1">The sequence shown here is derived from an EMBL/GenBank/DDBJ whole genome shotgun (WGS) entry which is preliminary data.</text>
</comment>